<proteinExistence type="predicted"/>
<name>A0A6A6FD00_9PEZI</name>
<evidence type="ECO:0000313" key="2">
    <source>
        <dbReference type="Proteomes" id="UP000799539"/>
    </source>
</evidence>
<dbReference type="OrthoDB" id="3640043at2759"/>
<dbReference type="AlphaFoldDB" id="A0A6A6FD00"/>
<sequence length="421" mass="47123">MHQHATTRSYDPFRPVSPSIDSTFDYLRAPCGSMLTDEDAESLTDLRSYRQSMVLERCGHHQLTRCDAADWRWPKSAFSNAHAFESQTTNAIVISPSHTSWAHHAGTVVVAGVKGAAPALVLCFILLEDSISRFECVQPRHFICSSTASQHHDKHALSSDLSALLVVAVLNRRAKEREATMGAAVSEQAPEPPYRGRIYQPERTYDITCTDEQRLAGVYNIRENGKLQYRTNFTRAKHRVNVTTVHLVSDDGQAANILAACRGGGPFFPGFCVKLDNPFVPRKTVVKNGKEVPQAYGETFWQDIKTSESSRFPEPNTFKVGSRKFQCDADVRTSSTTARFFIGNANRAWAHWVLLDLTDTDLRRRVAAAYIHTLDDDNAGNLRVAQLKLYYHLDPTAEAMALAVIVGLEMRRGPLLWSSRR</sequence>
<evidence type="ECO:0000313" key="1">
    <source>
        <dbReference type="EMBL" id="KAF2211320.1"/>
    </source>
</evidence>
<dbReference type="Proteomes" id="UP000799539">
    <property type="component" value="Unassembled WGS sequence"/>
</dbReference>
<keyword evidence="2" id="KW-1185">Reference proteome</keyword>
<gene>
    <name evidence="1" type="ORF">CERZMDRAFT_85494</name>
</gene>
<dbReference type="EMBL" id="ML992677">
    <property type="protein sequence ID" value="KAF2211320.1"/>
    <property type="molecule type" value="Genomic_DNA"/>
</dbReference>
<reference evidence="1" key="1">
    <citation type="journal article" date="2020" name="Stud. Mycol.">
        <title>101 Dothideomycetes genomes: a test case for predicting lifestyles and emergence of pathogens.</title>
        <authorList>
            <person name="Haridas S."/>
            <person name="Albert R."/>
            <person name="Binder M."/>
            <person name="Bloem J."/>
            <person name="Labutti K."/>
            <person name="Salamov A."/>
            <person name="Andreopoulos B."/>
            <person name="Baker S."/>
            <person name="Barry K."/>
            <person name="Bills G."/>
            <person name="Bluhm B."/>
            <person name="Cannon C."/>
            <person name="Castanera R."/>
            <person name="Culley D."/>
            <person name="Daum C."/>
            <person name="Ezra D."/>
            <person name="Gonzalez J."/>
            <person name="Henrissat B."/>
            <person name="Kuo A."/>
            <person name="Liang C."/>
            <person name="Lipzen A."/>
            <person name="Lutzoni F."/>
            <person name="Magnuson J."/>
            <person name="Mondo S."/>
            <person name="Nolan M."/>
            <person name="Ohm R."/>
            <person name="Pangilinan J."/>
            <person name="Park H.-J."/>
            <person name="Ramirez L."/>
            <person name="Alfaro M."/>
            <person name="Sun H."/>
            <person name="Tritt A."/>
            <person name="Yoshinaga Y."/>
            <person name="Zwiers L.-H."/>
            <person name="Turgeon B."/>
            <person name="Goodwin S."/>
            <person name="Spatafora J."/>
            <person name="Crous P."/>
            <person name="Grigoriev I."/>
        </authorList>
    </citation>
    <scope>NUCLEOTIDE SEQUENCE</scope>
    <source>
        <strain evidence="1">SCOH1-5</strain>
    </source>
</reference>
<organism evidence="1 2">
    <name type="scientific">Cercospora zeae-maydis SCOH1-5</name>
    <dbReference type="NCBI Taxonomy" id="717836"/>
    <lineage>
        <taxon>Eukaryota</taxon>
        <taxon>Fungi</taxon>
        <taxon>Dikarya</taxon>
        <taxon>Ascomycota</taxon>
        <taxon>Pezizomycotina</taxon>
        <taxon>Dothideomycetes</taxon>
        <taxon>Dothideomycetidae</taxon>
        <taxon>Mycosphaerellales</taxon>
        <taxon>Mycosphaerellaceae</taxon>
        <taxon>Cercospora</taxon>
    </lineage>
</organism>
<accession>A0A6A6FD00</accession>
<protein>
    <submittedName>
        <fullName evidence="1">Uncharacterized protein</fullName>
    </submittedName>
</protein>